<evidence type="ECO:0000256" key="4">
    <source>
        <dbReference type="ARBA" id="ARBA00011903"/>
    </source>
</evidence>
<evidence type="ECO:0000256" key="5">
    <source>
        <dbReference type="ARBA" id="ARBA00022475"/>
    </source>
</evidence>
<dbReference type="Pfam" id="PF13614">
    <property type="entry name" value="AAA_31"/>
    <property type="match status" value="1"/>
</dbReference>
<evidence type="ECO:0000256" key="6">
    <source>
        <dbReference type="ARBA" id="ARBA00022519"/>
    </source>
</evidence>
<feature type="coiled-coil region" evidence="16">
    <location>
        <begin position="213"/>
        <end position="240"/>
    </location>
</feature>
<dbReference type="InterPro" id="IPR032807">
    <property type="entry name" value="GNVR"/>
</dbReference>
<keyword evidence="22" id="KW-1185">Reference proteome</keyword>
<keyword evidence="6" id="KW-0997">Cell inner membrane</keyword>
<evidence type="ECO:0000256" key="7">
    <source>
        <dbReference type="ARBA" id="ARBA00022679"/>
    </source>
</evidence>
<comment type="similarity">
    <text evidence="3">Belongs to the etk/wzc family.</text>
</comment>
<sequence>MTEATPIPMLNARDRYAAAYAASGNNAISDAIRSVIGALRRYLWMAIAIVGSAAALALIVTMLDTPRYSAAASVQINDQRDEVLGGAFETQVAPPSSDWDIDRFLNTQLDVLRSRALAERVADALNLANDERYFSAMEVPPQSVPTEEADKRKLAIDLLRANAEVELRRSTRIALITFSSTDQEVTARIANAFAEEFIQQNLQRRFDSSAYARNFVAEQLDEARRSLEETEAALNDYARQTGLIRTRDTFAPSGPELAAGTVTSSSLLQYNQAAIRAREARIAAQSRWDAISNSPLLSSQPVLANPTVQSLMTRRAQTESELQIARERYLPGHPAIARLEGDLAAVNTQLNRTANDVRQSIRADYLAAQSAEQRLESQVTQARGETLAEQDKSVRYNVLAREADTARSSYDGLLQRFRELNASAGIASSNITIIDRAEIPSAPSSPSLPRNLAIGLLLGLALAGIAVFLRDQLDDVIHTPEDVEEKLGLSLLGVVPRAEDQTPLEALAEPKSPIAEAYNSMRGALLYSTPTGLPKIIVVTSAQAAEGKSTTSFAIAAGLARIGIEPLLIDADLRRPALHKIVGISAERGLTNLLVSQDDPSDLTTRVEHGGSAFDVLPAGPLPPSPTELLSSPRMAQLLEFFAGKYGVVIVDSPPILGLADGPMLAAIADGTVFVVEAERGRSGSLKAALRRLRSMEPTILGAALAKFDPTRSGNRYSAYYGYDYYAYSDKEGRSAG</sequence>
<keyword evidence="14" id="KW-0829">Tyrosine-protein kinase</keyword>
<dbReference type="InterPro" id="IPR005702">
    <property type="entry name" value="Wzc-like_C"/>
</dbReference>
<keyword evidence="7 21" id="KW-0808">Transferase</keyword>
<evidence type="ECO:0000256" key="13">
    <source>
        <dbReference type="ARBA" id="ARBA00023136"/>
    </source>
</evidence>
<reference evidence="21 22" key="1">
    <citation type="submission" date="2021-08" db="EMBL/GenBank/DDBJ databases">
        <title>Comparative Genomics Analysis of the Genus Qipengyuania Reveals Extensive Genetic Diversity and Metabolic Versatility, Including the Description of Fifteen Novel Species.</title>
        <authorList>
            <person name="Liu Y."/>
        </authorList>
    </citation>
    <scope>NUCLEOTIDE SEQUENCE [LARGE SCALE GENOMIC DNA]</scope>
    <source>
        <strain evidence="21 22">1XM2-8</strain>
    </source>
</reference>
<dbReference type="InterPro" id="IPR050445">
    <property type="entry name" value="Bact_polysacc_biosynth/exp"/>
</dbReference>
<proteinExistence type="inferred from homology"/>
<evidence type="ECO:0000256" key="3">
    <source>
        <dbReference type="ARBA" id="ARBA00008883"/>
    </source>
</evidence>
<evidence type="ECO:0000256" key="16">
    <source>
        <dbReference type="SAM" id="Coils"/>
    </source>
</evidence>
<evidence type="ECO:0000313" key="22">
    <source>
        <dbReference type="Proteomes" id="UP000824280"/>
    </source>
</evidence>
<dbReference type="GO" id="GO:0004715">
    <property type="term" value="F:non-membrane spanning protein tyrosine kinase activity"/>
    <property type="evidence" value="ECO:0007669"/>
    <property type="project" value="UniProtKB-EC"/>
</dbReference>
<gene>
    <name evidence="21" type="ORF">K3166_08880</name>
</gene>
<dbReference type="Proteomes" id="UP000824280">
    <property type="component" value="Chromosome"/>
</dbReference>
<organism evidence="21 22">
    <name type="scientific">Qipengyuania psychrotolerans</name>
    <dbReference type="NCBI Taxonomy" id="2867238"/>
    <lineage>
        <taxon>Bacteria</taxon>
        <taxon>Pseudomonadati</taxon>
        <taxon>Pseudomonadota</taxon>
        <taxon>Alphaproteobacteria</taxon>
        <taxon>Sphingomonadales</taxon>
        <taxon>Erythrobacteraceae</taxon>
        <taxon>Qipengyuania</taxon>
    </lineage>
</organism>
<dbReference type="InterPro" id="IPR027417">
    <property type="entry name" value="P-loop_NTPase"/>
</dbReference>
<protein>
    <recommendedName>
        <fullName evidence="4">non-specific protein-tyrosine kinase</fullName>
        <ecNumber evidence="4">2.7.10.2</ecNumber>
    </recommendedName>
</protein>
<evidence type="ECO:0000256" key="9">
    <source>
        <dbReference type="ARBA" id="ARBA00022741"/>
    </source>
</evidence>
<dbReference type="NCBIfam" id="TIGR01007">
    <property type="entry name" value="eps_fam"/>
    <property type="match status" value="1"/>
</dbReference>
<evidence type="ECO:0000256" key="15">
    <source>
        <dbReference type="ARBA" id="ARBA00051245"/>
    </source>
</evidence>
<evidence type="ECO:0000256" key="12">
    <source>
        <dbReference type="ARBA" id="ARBA00022989"/>
    </source>
</evidence>
<comment type="catalytic activity">
    <reaction evidence="15">
        <text>L-tyrosyl-[protein] + ATP = O-phospho-L-tyrosyl-[protein] + ADP + H(+)</text>
        <dbReference type="Rhea" id="RHEA:10596"/>
        <dbReference type="Rhea" id="RHEA-COMP:10136"/>
        <dbReference type="Rhea" id="RHEA-COMP:20101"/>
        <dbReference type="ChEBI" id="CHEBI:15378"/>
        <dbReference type="ChEBI" id="CHEBI:30616"/>
        <dbReference type="ChEBI" id="CHEBI:46858"/>
        <dbReference type="ChEBI" id="CHEBI:61978"/>
        <dbReference type="ChEBI" id="CHEBI:456216"/>
        <dbReference type="EC" id="2.7.10.2"/>
    </reaction>
</comment>
<feature type="domain" description="Polysaccharide chain length determinant N-terminal" evidence="18">
    <location>
        <begin position="35"/>
        <end position="124"/>
    </location>
</feature>
<dbReference type="Pfam" id="PF02706">
    <property type="entry name" value="Wzz"/>
    <property type="match status" value="1"/>
</dbReference>
<accession>A0ABX8ZBH9</accession>
<evidence type="ECO:0000256" key="17">
    <source>
        <dbReference type="SAM" id="Phobius"/>
    </source>
</evidence>
<evidence type="ECO:0000256" key="1">
    <source>
        <dbReference type="ARBA" id="ARBA00004429"/>
    </source>
</evidence>
<dbReference type="Pfam" id="PF13807">
    <property type="entry name" value="GNVR"/>
    <property type="match status" value="1"/>
</dbReference>
<dbReference type="PANTHER" id="PTHR32309:SF13">
    <property type="entry name" value="FERRIC ENTEROBACTIN TRANSPORT PROTEIN FEPE"/>
    <property type="match status" value="1"/>
</dbReference>
<name>A0ABX8ZBH9_9SPHN</name>
<keyword evidence="11" id="KW-0067">ATP-binding</keyword>
<dbReference type="InterPro" id="IPR025669">
    <property type="entry name" value="AAA_dom"/>
</dbReference>
<dbReference type="InterPro" id="IPR003856">
    <property type="entry name" value="LPS_length_determ_N"/>
</dbReference>
<keyword evidence="16" id="KW-0175">Coiled coil</keyword>
<keyword evidence="9" id="KW-0547">Nucleotide-binding</keyword>
<keyword evidence="12 17" id="KW-1133">Transmembrane helix</keyword>
<feature type="domain" description="AAA" evidence="19">
    <location>
        <begin position="535"/>
        <end position="679"/>
    </location>
</feature>
<keyword evidence="13 17" id="KW-0472">Membrane</keyword>
<evidence type="ECO:0000256" key="14">
    <source>
        <dbReference type="ARBA" id="ARBA00023137"/>
    </source>
</evidence>
<comment type="similarity">
    <text evidence="2">Belongs to the CpsD/CapB family.</text>
</comment>
<dbReference type="PANTHER" id="PTHR32309">
    <property type="entry name" value="TYROSINE-PROTEIN KINASE"/>
    <property type="match status" value="1"/>
</dbReference>
<keyword evidence="10" id="KW-0418">Kinase</keyword>
<evidence type="ECO:0000256" key="8">
    <source>
        <dbReference type="ARBA" id="ARBA00022692"/>
    </source>
</evidence>
<dbReference type="SUPFAM" id="SSF52540">
    <property type="entry name" value="P-loop containing nucleoside triphosphate hydrolases"/>
    <property type="match status" value="1"/>
</dbReference>
<keyword evidence="8 17" id="KW-0812">Transmembrane</keyword>
<feature type="coiled-coil region" evidence="16">
    <location>
        <begin position="308"/>
        <end position="356"/>
    </location>
</feature>
<evidence type="ECO:0000313" key="21">
    <source>
        <dbReference type="EMBL" id="QZD86361.1"/>
    </source>
</evidence>
<dbReference type="EC" id="2.7.10.2" evidence="4"/>
<feature type="domain" description="Tyrosine-protein kinase G-rich" evidence="20">
    <location>
        <begin position="399"/>
        <end position="471"/>
    </location>
</feature>
<keyword evidence="5" id="KW-1003">Cell membrane</keyword>
<evidence type="ECO:0000259" key="20">
    <source>
        <dbReference type="Pfam" id="PF13807"/>
    </source>
</evidence>
<dbReference type="EMBL" id="CP081297">
    <property type="protein sequence ID" value="QZD86361.1"/>
    <property type="molecule type" value="Genomic_DNA"/>
</dbReference>
<dbReference type="RefSeq" id="WP_221421906.1">
    <property type="nucleotide sequence ID" value="NZ_CP081297.1"/>
</dbReference>
<feature type="transmembrane region" description="Helical" evidence="17">
    <location>
        <begin position="42"/>
        <end position="63"/>
    </location>
</feature>
<evidence type="ECO:0000259" key="18">
    <source>
        <dbReference type="Pfam" id="PF02706"/>
    </source>
</evidence>
<comment type="subcellular location">
    <subcellularLocation>
        <location evidence="1">Cell inner membrane</location>
        <topology evidence="1">Multi-pass membrane protein</topology>
    </subcellularLocation>
</comment>
<evidence type="ECO:0000256" key="10">
    <source>
        <dbReference type="ARBA" id="ARBA00022777"/>
    </source>
</evidence>
<evidence type="ECO:0000256" key="11">
    <source>
        <dbReference type="ARBA" id="ARBA00022840"/>
    </source>
</evidence>
<evidence type="ECO:0000259" key="19">
    <source>
        <dbReference type="Pfam" id="PF13614"/>
    </source>
</evidence>
<dbReference type="CDD" id="cd05387">
    <property type="entry name" value="BY-kinase"/>
    <property type="match status" value="1"/>
</dbReference>
<evidence type="ECO:0000256" key="2">
    <source>
        <dbReference type="ARBA" id="ARBA00007316"/>
    </source>
</evidence>
<dbReference type="Gene3D" id="3.40.50.300">
    <property type="entry name" value="P-loop containing nucleotide triphosphate hydrolases"/>
    <property type="match status" value="1"/>
</dbReference>